<evidence type="ECO:0000313" key="5">
    <source>
        <dbReference type="Proteomes" id="UP000018851"/>
    </source>
</evidence>
<dbReference type="InterPro" id="IPR010987">
    <property type="entry name" value="Glutathione-S-Trfase_C-like"/>
</dbReference>
<protein>
    <recommendedName>
        <fullName evidence="6">Glutathione S-transferase</fullName>
    </recommendedName>
</protein>
<dbReference type="AlphaFoldDB" id="W0A954"/>
<dbReference type="PANTHER" id="PTHR44051:SF8">
    <property type="entry name" value="GLUTATHIONE S-TRANSFERASE GSTA"/>
    <property type="match status" value="1"/>
</dbReference>
<dbReference type="InterPro" id="IPR004046">
    <property type="entry name" value="GST_C"/>
</dbReference>
<dbReference type="eggNOG" id="COG0625">
    <property type="taxonomic scope" value="Bacteria"/>
</dbReference>
<dbReference type="PROSITE" id="PS50405">
    <property type="entry name" value="GST_CTER"/>
    <property type="match status" value="1"/>
</dbReference>
<dbReference type="RefSeq" id="WP_025292656.1">
    <property type="nucleotide sequence ID" value="NZ_CP006644.1"/>
</dbReference>
<dbReference type="KEGG" id="ssan:NX02_13805"/>
<feature type="domain" description="GST N-terminal" evidence="2">
    <location>
        <begin position="1"/>
        <end position="79"/>
    </location>
</feature>
<dbReference type="InterPro" id="IPR004045">
    <property type="entry name" value="Glutathione_S-Trfase_N"/>
</dbReference>
<dbReference type="CDD" id="cd03046">
    <property type="entry name" value="GST_N_GTT1_like"/>
    <property type="match status" value="1"/>
</dbReference>
<dbReference type="STRING" id="1123269.NX02_13805"/>
<dbReference type="HOGENOM" id="CLU_011226_6_4_5"/>
<dbReference type="PATRIC" id="fig|1123269.5.peg.2689"/>
<dbReference type="EMBL" id="CP006644">
    <property type="protein sequence ID" value="AHE54454.1"/>
    <property type="molecule type" value="Genomic_DNA"/>
</dbReference>
<dbReference type="PANTHER" id="PTHR44051">
    <property type="entry name" value="GLUTATHIONE S-TRANSFERASE-RELATED"/>
    <property type="match status" value="1"/>
</dbReference>
<dbReference type="SUPFAM" id="SSF52833">
    <property type="entry name" value="Thioredoxin-like"/>
    <property type="match status" value="1"/>
</dbReference>
<dbReference type="InterPro" id="IPR036249">
    <property type="entry name" value="Thioredoxin-like_sf"/>
</dbReference>
<dbReference type="Pfam" id="PF02798">
    <property type="entry name" value="GST_N"/>
    <property type="match status" value="1"/>
</dbReference>
<evidence type="ECO:0008006" key="6">
    <source>
        <dbReference type="Google" id="ProtNLM"/>
    </source>
</evidence>
<dbReference type="InterPro" id="IPR040079">
    <property type="entry name" value="Glutathione_S-Trfase"/>
</dbReference>
<evidence type="ECO:0000256" key="1">
    <source>
        <dbReference type="RuleBase" id="RU003494"/>
    </source>
</evidence>
<accession>W0A954</accession>
<dbReference type="Pfam" id="PF00043">
    <property type="entry name" value="GST_C"/>
    <property type="match status" value="1"/>
</dbReference>
<dbReference type="SFLD" id="SFLDS00019">
    <property type="entry name" value="Glutathione_Transferase_(cytos"/>
    <property type="match status" value="1"/>
</dbReference>
<organism evidence="4 5">
    <name type="scientific">Sphingomonas sanxanigenens DSM 19645 = NX02</name>
    <dbReference type="NCBI Taxonomy" id="1123269"/>
    <lineage>
        <taxon>Bacteria</taxon>
        <taxon>Pseudomonadati</taxon>
        <taxon>Pseudomonadota</taxon>
        <taxon>Alphaproteobacteria</taxon>
        <taxon>Sphingomonadales</taxon>
        <taxon>Sphingomonadaceae</taxon>
        <taxon>Sphingomonas</taxon>
    </lineage>
</organism>
<dbReference type="InterPro" id="IPR036282">
    <property type="entry name" value="Glutathione-S-Trfase_C_sf"/>
</dbReference>
<keyword evidence="5" id="KW-1185">Reference proteome</keyword>
<sequence>MTITIYGRPGSRARRPLWVARELGLEVTSIEPAPGEIKQPPYRAINPNAKVPALVDDGLTLFESFAQSLYLAKKYGTGRLYPEQIEDEAQVWQWTLWGLNELEKPLTVCLFERIIKPEADRNAALADAAERDLQAPLAVLEKALDGQNWLLGNDFSVADINVAAVAALSRSTKVDLSGFPSVAAWLERALARPAYNG</sequence>
<evidence type="ECO:0000313" key="4">
    <source>
        <dbReference type="EMBL" id="AHE54454.1"/>
    </source>
</evidence>
<feature type="domain" description="GST C-terminal" evidence="3">
    <location>
        <begin position="84"/>
        <end position="197"/>
    </location>
</feature>
<evidence type="ECO:0000259" key="3">
    <source>
        <dbReference type="PROSITE" id="PS50405"/>
    </source>
</evidence>
<gene>
    <name evidence="4" type="ORF">NX02_13805</name>
</gene>
<comment type="similarity">
    <text evidence="1">Belongs to the GST superfamily.</text>
</comment>
<dbReference type="Gene3D" id="1.20.1050.10">
    <property type="match status" value="1"/>
</dbReference>
<dbReference type="SFLD" id="SFLDG00358">
    <property type="entry name" value="Main_(cytGST)"/>
    <property type="match status" value="1"/>
</dbReference>
<dbReference type="SFLD" id="SFLDG01150">
    <property type="entry name" value="Main.1:_Beta-like"/>
    <property type="match status" value="1"/>
</dbReference>
<dbReference type="Gene3D" id="3.40.30.10">
    <property type="entry name" value="Glutaredoxin"/>
    <property type="match status" value="1"/>
</dbReference>
<dbReference type="CDD" id="cd03207">
    <property type="entry name" value="GST_C_8"/>
    <property type="match status" value="1"/>
</dbReference>
<dbReference type="Proteomes" id="UP000018851">
    <property type="component" value="Chromosome"/>
</dbReference>
<dbReference type="SUPFAM" id="SSF47616">
    <property type="entry name" value="GST C-terminal domain-like"/>
    <property type="match status" value="1"/>
</dbReference>
<proteinExistence type="inferred from homology"/>
<reference evidence="4 5" key="1">
    <citation type="submission" date="2013-07" db="EMBL/GenBank/DDBJ databases">
        <title>Completed genome of Sphingomonas sanxanigenens NX02.</title>
        <authorList>
            <person name="Ma T."/>
            <person name="Huang H."/>
            <person name="Wu M."/>
            <person name="Li X."/>
            <person name="Li G."/>
        </authorList>
    </citation>
    <scope>NUCLEOTIDE SEQUENCE [LARGE SCALE GENOMIC DNA]</scope>
    <source>
        <strain evidence="4 5">NX02</strain>
    </source>
</reference>
<name>W0A954_9SPHN</name>
<dbReference type="PROSITE" id="PS50404">
    <property type="entry name" value="GST_NTER"/>
    <property type="match status" value="1"/>
</dbReference>
<evidence type="ECO:0000259" key="2">
    <source>
        <dbReference type="PROSITE" id="PS50404"/>
    </source>
</evidence>